<dbReference type="EMBL" id="CAJJDP010000035">
    <property type="protein sequence ID" value="CAD8158101.1"/>
    <property type="molecule type" value="Genomic_DNA"/>
</dbReference>
<evidence type="ECO:0000313" key="2">
    <source>
        <dbReference type="Proteomes" id="UP000683925"/>
    </source>
</evidence>
<gene>
    <name evidence="1" type="ORF">POCTA_138.1.T0350013</name>
</gene>
<keyword evidence="2" id="KW-1185">Reference proteome</keyword>
<comment type="caution">
    <text evidence="1">The sequence shown here is derived from an EMBL/GenBank/DDBJ whole genome shotgun (WGS) entry which is preliminary data.</text>
</comment>
<dbReference type="AlphaFoldDB" id="A0A8S1TVZ6"/>
<sequence>MMAYIAEIMSHLSTHKFLLCNSIAFSFFHSTYTCLLLYEYNQIRPSYNVSECNKR</sequence>
<proteinExistence type="predicted"/>
<dbReference type="Proteomes" id="UP000683925">
    <property type="component" value="Unassembled WGS sequence"/>
</dbReference>
<accession>A0A8S1TVZ6</accession>
<organism evidence="1 2">
    <name type="scientific">Paramecium octaurelia</name>
    <dbReference type="NCBI Taxonomy" id="43137"/>
    <lineage>
        <taxon>Eukaryota</taxon>
        <taxon>Sar</taxon>
        <taxon>Alveolata</taxon>
        <taxon>Ciliophora</taxon>
        <taxon>Intramacronucleata</taxon>
        <taxon>Oligohymenophorea</taxon>
        <taxon>Peniculida</taxon>
        <taxon>Parameciidae</taxon>
        <taxon>Paramecium</taxon>
    </lineage>
</organism>
<name>A0A8S1TVZ6_PAROT</name>
<evidence type="ECO:0000313" key="1">
    <source>
        <dbReference type="EMBL" id="CAD8158101.1"/>
    </source>
</evidence>
<protein>
    <submittedName>
        <fullName evidence="1">Uncharacterized protein</fullName>
    </submittedName>
</protein>
<reference evidence="1" key="1">
    <citation type="submission" date="2021-01" db="EMBL/GenBank/DDBJ databases">
        <authorList>
            <consortium name="Genoscope - CEA"/>
            <person name="William W."/>
        </authorList>
    </citation>
    <scope>NUCLEOTIDE SEQUENCE</scope>
</reference>